<protein>
    <submittedName>
        <fullName evidence="1">Uncharacterized protein</fullName>
    </submittedName>
</protein>
<organism evidence="1 2">
    <name type="scientific">Deinococcus gobiensis (strain DSM 21396 / JCM 16679 / CGMCC 1.7299 / I-0)</name>
    <dbReference type="NCBI Taxonomy" id="745776"/>
    <lineage>
        <taxon>Bacteria</taxon>
        <taxon>Thermotogati</taxon>
        <taxon>Deinococcota</taxon>
        <taxon>Deinococci</taxon>
        <taxon>Deinococcales</taxon>
        <taxon>Deinococcaceae</taxon>
        <taxon>Deinococcus</taxon>
    </lineage>
</organism>
<dbReference type="STRING" id="745776.DGo_CA1900"/>
<reference evidence="1 2" key="1">
    <citation type="journal article" date="2012" name="PLoS ONE">
        <title>Genome sequence and transcriptome analysis of the radioresistant bacterium Deinococcus gobiensis: insights into the extreme environmental adaptations.</title>
        <authorList>
            <person name="Yuan M."/>
            <person name="Chen M."/>
            <person name="Zhang W."/>
            <person name="Lu W."/>
            <person name="Wang J."/>
            <person name="Yang M."/>
            <person name="Zhao P."/>
            <person name="Tang R."/>
            <person name="Li X."/>
            <person name="Hao Y."/>
            <person name="Zhou Z."/>
            <person name="Zhan Y."/>
            <person name="Yu H."/>
            <person name="Teng C."/>
            <person name="Yan Y."/>
            <person name="Ping S."/>
            <person name="Wang Y."/>
            <person name="Lin M."/>
        </authorList>
    </citation>
    <scope>NUCLEOTIDE SEQUENCE [LARGE SCALE GENOMIC DNA]</scope>
    <source>
        <strain evidence="1 2">I-0</strain>
    </source>
</reference>
<keyword evidence="2" id="KW-1185">Reference proteome</keyword>
<proteinExistence type="predicted"/>
<dbReference type="PATRIC" id="fig|745776.4.peg.1952"/>
<dbReference type="EMBL" id="CP002191">
    <property type="protein sequence ID" value="AFD25827.1"/>
    <property type="molecule type" value="Genomic_DNA"/>
</dbReference>
<evidence type="ECO:0000313" key="1">
    <source>
        <dbReference type="EMBL" id="AFD25827.1"/>
    </source>
</evidence>
<dbReference type="KEGG" id="dgo:DGo_CA1900"/>
<dbReference type="Proteomes" id="UP000007575">
    <property type="component" value="Chromosome"/>
</dbReference>
<evidence type="ECO:0000313" key="2">
    <source>
        <dbReference type="Proteomes" id="UP000007575"/>
    </source>
</evidence>
<dbReference type="HOGENOM" id="CLU_2259130_0_0_0"/>
<sequence length="103" mass="11629">MELSTVFYYQDRAVRDYHFSKLDAEARKVLAEPPEPGKMTAEQAVSQAAYIAFMAEYDMPHLQPRVPPAAAREFLAEHKAGRIPAWALKAVKLKELRASARGR</sequence>
<gene>
    <name evidence="1" type="ordered locus">DGo_CA1900</name>
</gene>
<dbReference type="RefSeq" id="WP_014685310.1">
    <property type="nucleotide sequence ID" value="NC_017790.1"/>
</dbReference>
<accession>H8GX98</accession>
<dbReference type="AlphaFoldDB" id="H8GX98"/>
<name>H8GX98_DEIGI</name>